<evidence type="ECO:0000259" key="1">
    <source>
        <dbReference type="Pfam" id="PF01425"/>
    </source>
</evidence>
<dbReference type="SUPFAM" id="SSF75304">
    <property type="entry name" value="Amidase signature (AS) enzymes"/>
    <property type="match status" value="1"/>
</dbReference>
<dbReference type="NCBIfam" id="TIGR02713">
    <property type="entry name" value="allophanate_hyd"/>
    <property type="match status" value="1"/>
</dbReference>
<protein>
    <submittedName>
        <fullName evidence="3">Allophanate hydrolase</fullName>
    </submittedName>
</protein>
<feature type="domain" description="Amidase" evidence="1">
    <location>
        <begin position="49"/>
        <end position="461"/>
    </location>
</feature>
<dbReference type="Gene3D" id="3.90.1300.10">
    <property type="entry name" value="Amidase signature (AS) domain"/>
    <property type="match status" value="1"/>
</dbReference>
<dbReference type="Pfam" id="PF21986">
    <property type="entry name" value="AH_C"/>
    <property type="match status" value="1"/>
</dbReference>
<evidence type="ECO:0000313" key="4">
    <source>
        <dbReference type="Proteomes" id="UP000321085"/>
    </source>
</evidence>
<comment type="caution">
    <text evidence="3">The sequence shown here is derived from an EMBL/GenBank/DDBJ whole genome shotgun (WGS) entry which is preliminary data.</text>
</comment>
<dbReference type="PANTHER" id="PTHR11895">
    <property type="entry name" value="TRANSAMIDASE"/>
    <property type="match status" value="1"/>
</dbReference>
<keyword evidence="3" id="KW-0378">Hydrolase</keyword>
<dbReference type="EMBL" id="BJYU01000101">
    <property type="protein sequence ID" value="GEO17356.1"/>
    <property type="molecule type" value="Genomic_DNA"/>
</dbReference>
<dbReference type="InterPro" id="IPR000120">
    <property type="entry name" value="Amidase"/>
</dbReference>
<name>A0A512BZG7_9HYPH</name>
<accession>A0A512BZG7</accession>
<organism evidence="3 4">
    <name type="scientific">Microvirga aerophila</name>
    <dbReference type="NCBI Taxonomy" id="670291"/>
    <lineage>
        <taxon>Bacteria</taxon>
        <taxon>Pseudomonadati</taxon>
        <taxon>Pseudomonadota</taxon>
        <taxon>Alphaproteobacteria</taxon>
        <taxon>Hyphomicrobiales</taxon>
        <taxon>Methylobacteriaceae</taxon>
        <taxon>Microvirga</taxon>
    </lineage>
</organism>
<dbReference type="GO" id="GO:0016787">
    <property type="term" value="F:hydrolase activity"/>
    <property type="evidence" value="ECO:0007669"/>
    <property type="project" value="UniProtKB-KW"/>
</dbReference>
<evidence type="ECO:0000259" key="2">
    <source>
        <dbReference type="Pfam" id="PF21986"/>
    </source>
</evidence>
<dbReference type="Pfam" id="PF01425">
    <property type="entry name" value="Amidase"/>
    <property type="match status" value="1"/>
</dbReference>
<dbReference type="Gene3D" id="1.20.58.1700">
    <property type="match status" value="1"/>
</dbReference>
<evidence type="ECO:0000313" key="3">
    <source>
        <dbReference type="EMBL" id="GEO17356.1"/>
    </source>
</evidence>
<dbReference type="InterPro" id="IPR036928">
    <property type="entry name" value="AS_sf"/>
</dbReference>
<dbReference type="InterPro" id="IPR014085">
    <property type="entry name" value="Allophanate_hydrolase"/>
</dbReference>
<dbReference type="RefSeq" id="WP_147022351.1">
    <property type="nucleotide sequence ID" value="NZ_BJYU01000101.1"/>
</dbReference>
<reference evidence="3 4" key="1">
    <citation type="submission" date="2019-07" db="EMBL/GenBank/DDBJ databases">
        <title>Whole genome shotgun sequence of Microvirga aerophila NBRC 106136.</title>
        <authorList>
            <person name="Hosoyama A."/>
            <person name="Uohara A."/>
            <person name="Ohji S."/>
            <person name="Ichikawa N."/>
        </authorList>
    </citation>
    <scope>NUCLEOTIDE SEQUENCE [LARGE SCALE GENOMIC DNA]</scope>
    <source>
        <strain evidence="3 4">NBRC 106136</strain>
    </source>
</reference>
<dbReference type="NCBIfam" id="NF006043">
    <property type="entry name" value="PRK08186.1"/>
    <property type="match status" value="1"/>
</dbReference>
<dbReference type="Gene3D" id="3.10.490.10">
    <property type="entry name" value="Gamma-glutamyl cyclotransferase-like"/>
    <property type="match status" value="1"/>
</dbReference>
<dbReference type="InterPro" id="IPR023631">
    <property type="entry name" value="Amidase_dom"/>
</dbReference>
<gene>
    <name evidence="3" type="ORF">MAE02_50520</name>
</gene>
<dbReference type="AlphaFoldDB" id="A0A512BZG7"/>
<keyword evidence="4" id="KW-1185">Reference proteome</keyword>
<dbReference type="PANTHER" id="PTHR11895:SF169">
    <property type="entry name" value="GLUTAMYL-TRNA(GLN) AMIDOTRANSFERASE"/>
    <property type="match status" value="1"/>
</dbReference>
<dbReference type="Proteomes" id="UP000321085">
    <property type="component" value="Unassembled WGS sequence"/>
</dbReference>
<feature type="domain" description="Allophanate hydrolase C-terminal" evidence="2">
    <location>
        <begin position="499"/>
        <end position="621"/>
    </location>
</feature>
<sequence>MTKSANLLRADDAAPAVERLDQTGLEAFDLASLRKAYAGRLDPATVLDNIYDRIETTGARPVWISLVPREEAQALLAAAKERQAAGERLPLFGVPFALKDNIDLSGFPTTAGCPDFAFEPNETAFAVERLIAAGAIPIGKTNLDQFATGLVGMRSPYGIPSCVFDPCYVSGGSSSGSAIAVASGLVAFALGTDTAGSGRVPASFNNIVGLKPTKGLISTAGVVPACKTQDCISVFANTVGDALEVVRVAAGFNPEDSFSKAAPPRALLAKEWTQGFRFGVPSAEALSFFGDEAAAELFRQSVERLEAIGGTKVEIDYAPFAQTAQLLYKGPWVAERLAAIQGFISTRPEAVHPVVREIILSGSSMTAVDAFEAQYKLAEYCRLAEQQWAKMDVMLLPTAGTIYTIEKLLADPFTLNSNLGFYTNFVNLMDLCALAVPAGFRLNGLPFGVTLVGRAFEDGAVAALGDRLHRALEGATMGGSGRPLAQESAIGTSPDDELISLAVVGAHLSGQPLNKQLTERGAILRKTTRTAEGYSLYALQGTVPPKPGLVRDGRGRGAIEVEVWDVPADRFGTFVAEIPGPLGIGTLVLEDGSSIKGFLCEAYALDGATDITGTGGWRNYLRGTSQ</sequence>
<proteinExistence type="predicted"/>
<dbReference type="InterPro" id="IPR053844">
    <property type="entry name" value="AH_C"/>
</dbReference>